<protein>
    <submittedName>
        <fullName evidence="1">Uncharacterized protein</fullName>
    </submittedName>
</protein>
<evidence type="ECO:0000313" key="1">
    <source>
        <dbReference type="EMBL" id="ANO57980.1"/>
    </source>
</evidence>
<keyword evidence="2" id="KW-1185">Reference proteome</keyword>
<dbReference type="Proteomes" id="UP000222183">
    <property type="component" value="Segment"/>
</dbReference>
<accession>A0A1S5RCT4</accession>
<organism evidence="1 2">
    <name type="scientific">Lactobacillus phage P1</name>
    <dbReference type="NCBI Taxonomy" id="1846168"/>
    <lineage>
        <taxon>Viruses</taxon>
        <taxon>Duplodnaviria</taxon>
        <taxon>Heunggongvirae</taxon>
        <taxon>Uroviricota</taxon>
        <taxon>Caudoviricetes</taxon>
        <taxon>Tybeckvirinae</taxon>
        <taxon>Maenadvirus</taxon>
        <taxon>Maenadvirus P1</taxon>
    </lineage>
</organism>
<dbReference type="EMBL" id="KX223815">
    <property type="protein sequence ID" value="ANO57980.1"/>
    <property type="molecule type" value="Genomic_DNA"/>
</dbReference>
<sequence length="105" mass="12341">MFRRFEGALNGVTLFDLKKIFFENYYDQSHNAEQRVDDCKKFLEEQSNGFFGEYFGSQFLVTTPKDQVESENDNVSHFLEVVATYIILGDSEDYPLDKELFTRNL</sequence>
<name>A0A1S5RCT4_9CAUD</name>
<proteinExistence type="predicted"/>
<reference evidence="1 2" key="1">
    <citation type="journal article" date="2016" name="J. Dairy Sci.">
        <title>Characterization and adsorption of Lactobacillus virulent phage P1.</title>
        <authorList>
            <person name="Chen X."/>
            <person name="Xi Y."/>
            <person name="Zhang H."/>
            <person name="Wang Z."/>
            <person name="Fan M."/>
            <person name="Liu Y."/>
            <person name="Wu W."/>
        </authorList>
    </citation>
    <scope>NUCLEOTIDE SEQUENCE [LARGE SCALE GENOMIC DNA]</scope>
</reference>
<gene>
    <name evidence="1" type="ORF">LVP1_g051</name>
</gene>
<evidence type="ECO:0000313" key="2">
    <source>
        <dbReference type="Proteomes" id="UP000222183"/>
    </source>
</evidence>